<evidence type="ECO:0000256" key="2">
    <source>
        <dbReference type="ARBA" id="ARBA00006432"/>
    </source>
</evidence>
<gene>
    <name evidence="25" type="primary">Slc27a2-002</name>
</gene>
<comment type="subcellular location">
    <subcellularLocation>
        <location evidence="1">Cell membrane</location>
        <topology evidence="1">Multi-pass membrane protein</topology>
    </subcellularLocation>
    <subcellularLocation>
        <location evidence="18">Peroxisome membrane</location>
    </subcellularLocation>
</comment>
<keyword evidence="4" id="KW-1003">Cell membrane</keyword>
<organism evidence="25">
    <name type="scientific">Phallusia mammillata</name>
    <dbReference type="NCBI Taxonomy" id="59560"/>
    <lineage>
        <taxon>Eukaryota</taxon>
        <taxon>Metazoa</taxon>
        <taxon>Chordata</taxon>
        <taxon>Tunicata</taxon>
        <taxon>Ascidiacea</taxon>
        <taxon>Phlebobranchia</taxon>
        <taxon>Ascidiidae</taxon>
        <taxon>Phallusia</taxon>
    </lineage>
</organism>
<evidence type="ECO:0000256" key="11">
    <source>
        <dbReference type="ARBA" id="ARBA00023055"/>
    </source>
</evidence>
<dbReference type="GO" id="GO:0005778">
    <property type="term" value="C:peroxisomal membrane"/>
    <property type="evidence" value="ECO:0007669"/>
    <property type="project" value="UniProtKB-SubCell"/>
</dbReference>
<evidence type="ECO:0000256" key="21">
    <source>
        <dbReference type="ARBA" id="ARBA00068795"/>
    </source>
</evidence>
<dbReference type="GO" id="GO:0005886">
    <property type="term" value="C:plasma membrane"/>
    <property type="evidence" value="ECO:0007669"/>
    <property type="project" value="UniProtKB-SubCell"/>
</dbReference>
<dbReference type="InterPro" id="IPR042099">
    <property type="entry name" value="ANL_N_sf"/>
</dbReference>
<evidence type="ECO:0000256" key="20">
    <source>
        <dbReference type="ARBA" id="ARBA00060276"/>
    </source>
</evidence>
<evidence type="ECO:0000256" key="14">
    <source>
        <dbReference type="ARBA" id="ARBA00023140"/>
    </source>
</evidence>
<dbReference type="GO" id="GO:0005324">
    <property type="term" value="F:long-chain fatty acid transmembrane transporter activity"/>
    <property type="evidence" value="ECO:0007669"/>
    <property type="project" value="TreeGrafter"/>
</dbReference>
<evidence type="ECO:0000259" key="23">
    <source>
        <dbReference type="Pfam" id="PF00501"/>
    </source>
</evidence>
<comment type="catalytic activity">
    <reaction evidence="16">
        <text>a very long-chain fatty acid + ATP + CoA = a very long-chain fatty acyl-CoA + AMP + diphosphate</text>
        <dbReference type="Rhea" id="RHEA:54536"/>
        <dbReference type="ChEBI" id="CHEBI:30616"/>
        <dbReference type="ChEBI" id="CHEBI:33019"/>
        <dbReference type="ChEBI" id="CHEBI:57287"/>
        <dbReference type="ChEBI" id="CHEBI:58950"/>
        <dbReference type="ChEBI" id="CHEBI:138261"/>
        <dbReference type="ChEBI" id="CHEBI:456215"/>
    </reaction>
    <physiologicalReaction direction="left-to-right" evidence="16">
        <dbReference type="Rhea" id="RHEA:54537"/>
    </physiologicalReaction>
</comment>
<dbReference type="FunFam" id="3.30.300.30:FF:000002">
    <property type="entry name" value="Long-chain fatty acid transport protein 1"/>
    <property type="match status" value="1"/>
</dbReference>
<dbReference type="SUPFAM" id="SSF56801">
    <property type="entry name" value="Acetyl-CoA synthetase-like"/>
    <property type="match status" value="1"/>
</dbReference>
<dbReference type="Gene3D" id="3.40.50.12780">
    <property type="entry name" value="N-terminal domain of ligase-like"/>
    <property type="match status" value="1"/>
</dbReference>
<keyword evidence="10" id="KW-1133">Transmembrane helix</keyword>
<keyword evidence="14" id="KW-0576">Peroxisome</keyword>
<dbReference type="GO" id="GO:0005789">
    <property type="term" value="C:endoplasmic reticulum membrane"/>
    <property type="evidence" value="ECO:0007669"/>
    <property type="project" value="TreeGrafter"/>
</dbReference>
<evidence type="ECO:0000256" key="15">
    <source>
        <dbReference type="ARBA" id="ARBA00026121"/>
    </source>
</evidence>
<evidence type="ECO:0000259" key="24">
    <source>
        <dbReference type="Pfam" id="PF13193"/>
    </source>
</evidence>
<dbReference type="PANTHER" id="PTHR43107">
    <property type="entry name" value="LONG-CHAIN FATTY ACID TRANSPORT PROTEIN"/>
    <property type="match status" value="1"/>
</dbReference>
<comment type="similarity">
    <text evidence="2">Belongs to the ATP-dependent AMP-binding enzyme family.</text>
</comment>
<dbReference type="EC" id="6.2.1.3" evidence="15"/>
<reference evidence="25" key="1">
    <citation type="submission" date="2020-04" db="EMBL/GenBank/DDBJ databases">
        <authorList>
            <person name="Neveu A P."/>
        </authorList>
    </citation>
    <scope>NUCLEOTIDE SEQUENCE</scope>
    <source>
        <tissue evidence="25">Whole embryo</tissue>
    </source>
</reference>
<keyword evidence="6" id="KW-0812">Transmembrane</keyword>
<dbReference type="InterPro" id="IPR020845">
    <property type="entry name" value="AMP-binding_CS"/>
</dbReference>
<evidence type="ECO:0000256" key="22">
    <source>
        <dbReference type="ARBA" id="ARBA00078285"/>
    </source>
</evidence>
<evidence type="ECO:0000256" key="10">
    <source>
        <dbReference type="ARBA" id="ARBA00022989"/>
    </source>
</evidence>
<dbReference type="EMBL" id="LR790335">
    <property type="protein sequence ID" value="CAB3266197.1"/>
    <property type="molecule type" value="mRNA"/>
</dbReference>
<keyword evidence="5" id="KW-0436">Ligase</keyword>
<evidence type="ECO:0000256" key="12">
    <source>
        <dbReference type="ARBA" id="ARBA00023098"/>
    </source>
</evidence>
<keyword evidence="7" id="KW-0547">Nucleotide-binding</keyword>
<accession>A0A6F9DRW8</accession>
<proteinExistence type="evidence at transcript level"/>
<evidence type="ECO:0000256" key="8">
    <source>
        <dbReference type="ARBA" id="ARBA00022832"/>
    </source>
</evidence>
<comment type="catalytic activity">
    <reaction evidence="19">
        <text>tetracosanoate + ATP + CoA = tetracosanoyl-CoA + AMP + diphosphate</text>
        <dbReference type="Rhea" id="RHEA:33639"/>
        <dbReference type="ChEBI" id="CHEBI:30616"/>
        <dbReference type="ChEBI" id="CHEBI:31014"/>
        <dbReference type="ChEBI" id="CHEBI:33019"/>
        <dbReference type="ChEBI" id="CHEBI:57287"/>
        <dbReference type="ChEBI" id="CHEBI:65052"/>
        <dbReference type="ChEBI" id="CHEBI:456215"/>
    </reaction>
    <physiologicalReaction direction="left-to-right" evidence="19">
        <dbReference type="Rhea" id="RHEA:33640"/>
    </physiologicalReaction>
</comment>
<evidence type="ECO:0000256" key="4">
    <source>
        <dbReference type="ARBA" id="ARBA00022475"/>
    </source>
</evidence>
<dbReference type="GO" id="GO:0044539">
    <property type="term" value="P:long-chain fatty acid import into cell"/>
    <property type="evidence" value="ECO:0007669"/>
    <property type="project" value="TreeGrafter"/>
</dbReference>
<feature type="domain" description="AMP-dependent synthetase/ligase" evidence="23">
    <location>
        <begin position="60"/>
        <end position="382"/>
    </location>
</feature>
<keyword evidence="3" id="KW-0813">Transport</keyword>
<comment type="function">
    <text evidence="20">Acyl-CoA synthetase required for both the import of long chain fatty acids (LCFAs) (C14-C18) and the activation very long chain fatty acids (VLCFAs) (C20-C26) by esterification of the fatty acids into metabolically active CoA-thioesters for subsequent degradation or incorporation into phospholipids. The transport and fatty acyl-CoA synthetase activities are genetically separable and are thus independent activities. Esterifies VLCFAs in the peroxisome matrix. The VLCFAs are actively transported into peroxisomes by a PXA1-PXA2 heterodimeric transporter in the peroxisomal membrane.</text>
</comment>
<dbReference type="Pfam" id="PF13193">
    <property type="entry name" value="AMP-binding_C"/>
    <property type="match status" value="1"/>
</dbReference>
<keyword evidence="11" id="KW-0445">Lipid transport</keyword>
<evidence type="ECO:0000256" key="16">
    <source>
        <dbReference type="ARBA" id="ARBA00036527"/>
    </source>
</evidence>
<dbReference type="FunFam" id="3.40.50.12780:FF:000019">
    <property type="entry name" value="Long-chain fatty acid transporter"/>
    <property type="match status" value="1"/>
</dbReference>
<evidence type="ECO:0000256" key="18">
    <source>
        <dbReference type="ARBA" id="ARBA00046271"/>
    </source>
</evidence>
<evidence type="ECO:0000313" key="25">
    <source>
        <dbReference type="EMBL" id="CAB3266197.1"/>
    </source>
</evidence>
<keyword evidence="9" id="KW-0067">ATP-binding</keyword>
<name>A0A6F9DRW8_9ASCI</name>
<evidence type="ECO:0000256" key="5">
    <source>
        <dbReference type="ARBA" id="ARBA00022598"/>
    </source>
</evidence>
<sequence length="619" mass="70307">MSFWSYLLAAPFAVASISWLVKRIFPWISEDIAYLKAFVSLLSRFGKFEASNLILYDMLQKRAGEQGDQRFILFKDEVWTYKQMLWWSNKCCRALRSEGLEPRDKIAMFMMNEPAFLATWLGSMALGVVPAFINTNLRTKSLLHCIDIAEVKLLIVGKDPSLLEAVNQIKEDLQERNIAVYVYGERTDNCWSFSQLVDKQKNEDIPHDWRGERAFSDPACYIYTSGTTGLPKAVKVSSQKCFQGGVMVSLLNPTSSDIVYTPLPLYHTSAALLGFCGTLIAGCTMVLRKKFSASNLWPDCRKYDVTIIQYIGETMRYVCKQPTTPDDRKHKVRAILGNGLRPDVWRTFLDRYGENIQVMEFYAATEGNVAFINYHNKFGCIGTMSPLMKKLGNGAIVKYDFENEEFVRDANGRAIVADTNEPGLLVGKIDKTFAISSYTGKKSLTEKKILRDVFKKGDSYFNTGDILVCDEHYHLHFRDRVGDTFRWKGENVSTNEVSDIVVQGPGIKEANVYGVEVPGSEGRIGMTAVVLEEDELHCKAFYDYVCDSLPSYARPCFVRVTDCLELTGTLKQRKVALRKEGFNLKVVDDKIYFLDNDKKLYVPFTAEMQDEIEVGTIRM</sequence>
<dbReference type="InterPro" id="IPR000873">
    <property type="entry name" value="AMP-dep_synth/lig_dom"/>
</dbReference>
<keyword evidence="8" id="KW-0276">Fatty acid metabolism</keyword>
<evidence type="ECO:0000256" key="19">
    <source>
        <dbReference type="ARBA" id="ARBA00048666"/>
    </source>
</evidence>
<dbReference type="Pfam" id="PF00501">
    <property type="entry name" value="AMP-binding"/>
    <property type="match status" value="1"/>
</dbReference>
<dbReference type="Gene3D" id="3.30.300.30">
    <property type="match status" value="1"/>
</dbReference>
<evidence type="ECO:0000256" key="7">
    <source>
        <dbReference type="ARBA" id="ARBA00022741"/>
    </source>
</evidence>
<evidence type="ECO:0000256" key="6">
    <source>
        <dbReference type="ARBA" id="ARBA00022692"/>
    </source>
</evidence>
<dbReference type="AlphaFoldDB" id="A0A6F9DRW8"/>
<dbReference type="PANTHER" id="PTHR43107:SF22">
    <property type="entry name" value="VERY LONG-CHAIN ACYL-COA SYNTHETASE"/>
    <property type="match status" value="1"/>
</dbReference>
<dbReference type="InterPro" id="IPR045851">
    <property type="entry name" value="AMP-bd_C_sf"/>
</dbReference>
<dbReference type="GO" id="GO:0005524">
    <property type="term" value="F:ATP binding"/>
    <property type="evidence" value="ECO:0007669"/>
    <property type="project" value="UniProtKB-KW"/>
</dbReference>
<dbReference type="PROSITE" id="PS00455">
    <property type="entry name" value="AMP_BINDING"/>
    <property type="match status" value="1"/>
</dbReference>
<keyword evidence="13" id="KW-0472">Membrane</keyword>
<evidence type="ECO:0000256" key="9">
    <source>
        <dbReference type="ARBA" id="ARBA00022840"/>
    </source>
</evidence>
<dbReference type="GO" id="GO:0004467">
    <property type="term" value="F:long-chain fatty acid-CoA ligase activity"/>
    <property type="evidence" value="ECO:0007669"/>
    <property type="project" value="UniProtKB-EC"/>
</dbReference>
<dbReference type="InterPro" id="IPR025110">
    <property type="entry name" value="AMP-bd_C"/>
</dbReference>
<evidence type="ECO:0000256" key="13">
    <source>
        <dbReference type="ARBA" id="ARBA00023136"/>
    </source>
</evidence>
<evidence type="ECO:0000256" key="17">
    <source>
        <dbReference type="ARBA" id="ARBA00041297"/>
    </source>
</evidence>
<keyword evidence="12" id="KW-0443">Lipid metabolism</keyword>
<evidence type="ECO:0000256" key="3">
    <source>
        <dbReference type="ARBA" id="ARBA00022448"/>
    </source>
</evidence>
<feature type="domain" description="AMP-binding enzyme C-terminal" evidence="24">
    <location>
        <begin position="496"/>
        <end position="569"/>
    </location>
</feature>
<protein>
    <recommendedName>
        <fullName evidence="21">Very long-chain fatty acid transport protein</fullName>
        <ecNumber evidence="15">6.2.1.3</ecNumber>
    </recommendedName>
    <alternativeName>
        <fullName evidence="17">Long-chain-fatty-acid--CoA ligase</fullName>
    </alternativeName>
    <alternativeName>
        <fullName evidence="22">Very-long-chain acyl-CoA synthetase</fullName>
    </alternativeName>
</protein>
<evidence type="ECO:0000256" key="1">
    <source>
        <dbReference type="ARBA" id="ARBA00004651"/>
    </source>
</evidence>